<gene>
    <name evidence="3" type="ORF">EZS28_034208</name>
</gene>
<comment type="caution">
    <text evidence="3">The sequence shown here is derived from an EMBL/GenBank/DDBJ whole genome shotgun (WGS) entry which is preliminary data.</text>
</comment>
<reference evidence="3 4" key="1">
    <citation type="submission" date="2019-03" db="EMBL/GenBank/DDBJ databases">
        <title>Single cell metagenomics reveals metabolic interactions within the superorganism composed of flagellate Streblomastix strix and complex community of Bacteroidetes bacteria on its surface.</title>
        <authorList>
            <person name="Treitli S.C."/>
            <person name="Kolisko M."/>
            <person name="Husnik F."/>
            <person name="Keeling P."/>
            <person name="Hampl V."/>
        </authorList>
    </citation>
    <scope>NUCLEOTIDE SEQUENCE [LARGE SCALE GENOMIC DNA]</scope>
    <source>
        <strain evidence="3">ST1C</strain>
    </source>
</reference>
<evidence type="ECO:0000256" key="2">
    <source>
        <dbReference type="SAM" id="MobiDB-lite"/>
    </source>
</evidence>
<protein>
    <submittedName>
        <fullName evidence="3">Uncharacterized protein</fullName>
    </submittedName>
</protein>
<feature type="region of interest" description="Disordered" evidence="2">
    <location>
        <begin position="147"/>
        <end position="174"/>
    </location>
</feature>
<feature type="compositionally biased region" description="Basic and acidic residues" evidence="2">
    <location>
        <begin position="156"/>
        <end position="172"/>
    </location>
</feature>
<sequence length="316" mass="36262">MNVATLDVPSAQNFYYRAKFIAEERDMEYNTNQDDNIKETEEENNQQQNQNATQGRDSMQSLLKRLVRESSSVKLAKGEEKKVASINVTAQWASDAKKEANQAVSAVKDAIAHAQSSEQQNIILRQQMSELLRLLLRKRDVEINEKEQVDNIGNDGDQKKQESDVKFELESDKMDDEYKDISNDISQDDNESETSEDEILKTFLKELEKDNEKQIEKQQKLDKMKEKIENSDLGNEIHKSYKNQDSTQNQKDALVLQDQIAPNLAELLGDKTGLKTDELAKALGLRTKIVNNHYEVRHIHIHAHSSPKKPKQPKNQ</sequence>
<organism evidence="3 4">
    <name type="scientific">Streblomastix strix</name>
    <dbReference type="NCBI Taxonomy" id="222440"/>
    <lineage>
        <taxon>Eukaryota</taxon>
        <taxon>Metamonada</taxon>
        <taxon>Preaxostyla</taxon>
        <taxon>Oxymonadida</taxon>
        <taxon>Streblomastigidae</taxon>
        <taxon>Streblomastix</taxon>
    </lineage>
</organism>
<keyword evidence="1" id="KW-0175">Coiled coil</keyword>
<dbReference type="EMBL" id="SNRW01015558">
    <property type="protein sequence ID" value="KAA6370265.1"/>
    <property type="molecule type" value="Genomic_DNA"/>
</dbReference>
<dbReference type="AlphaFoldDB" id="A0A5J4UKJ7"/>
<proteinExistence type="predicted"/>
<evidence type="ECO:0000313" key="4">
    <source>
        <dbReference type="Proteomes" id="UP000324800"/>
    </source>
</evidence>
<evidence type="ECO:0000313" key="3">
    <source>
        <dbReference type="EMBL" id="KAA6370265.1"/>
    </source>
</evidence>
<evidence type="ECO:0000256" key="1">
    <source>
        <dbReference type="SAM" id="Coils"/>
    </source>
</evidence>
<name>A0A5J4UKJ7_9EUKA</name>
<dbReference type="Proteomes" id="UP000324800">
    <property type="component" value="Unassembled WGS sequence"/>
</dbReference>
<accession>A0A5J4UKJ7</accession>
<feature type="coiled-coil region" evidence="1">
    <location>
        <begin position="30"/>
        <end position="57"/>
    </location>
</feature>